<reference evidence="2" key="1">
    <citation type="journal article" date="2023" name="Mol. Biol. Evol.">
        <title>Third-Generation Sequencing Reveals the Adaptive Role of the Epigenome in Three Deep-Sea Polychaetes.</title>
        <authorList>
            <person name="Perez M."/>
            <person name="Aroh O."/>
            <person name="Sun Y."/>
            <person name="Lan Y."/>
            <person name="Juniper S.K."/>
            <person name="Young C.R."/>
            <person name="Angers B."/>
            <person name="Qian P.Y."/>
        </authorList>
    </citation>
    <scope>NUCLEOTIDE SEQUENCE</scope>
    <source>
        <strain evidence="2">R07B-5</strain>
    </source>
</reference>
<keyword evidence="1" id="KW-0732">Signal</keyword>
<sequence>MAPNMAVLTTALIGLVICDVTSGSRILMLPSVHRGTVMYFMEGGEVLKKAGHEVYLLVRKQ</sequence>
<dbReference type="AlphaFoldDB" id="A0AAD9KXZ6"/>
<feature type="signal peptide" evidence="1">
    <location>
        <begin position="1"/>
        <end position="23"/>
    </location>
</feature>
<keyword evidence="3" id="KW-1185">Reference proteome</keyword>
<name>A0AAD9KXZ6_RIDPI</name>
<accession>A0AAD9KXZ6</accession>
<protein>
    <submittedName>
        <fullName evidence="2">Uncharacterized protein</fullName>
    </submittedName>
</protein>
<evidence type="ECO:0000313" key="3">
    <source>
        <dbReference type="Proteomes" id="UP001209878"/>
    </source>
</evidence>
<dbReference type="EMBL" id="JAODUO010000492">
    <property type="protein sequence ID" value="KAK2179405.1"/>
    <property type="molecule type" value="Genomic_DNA"/>
</dbReference>
<gene>
    <name evidence="2" type="ORF">NP493_492g01000</name>
</gene>
<comment type="caution">
    <text evidence="2">The sequence shown here is derived from an EMBL/GenBank/DDBJ whole genome shotgun (WGS) entry which is preliminary data.</text>
</comment>
<organism evidence="2 3">
    <name type="scientific">Ridgeia piscesae</name>
    <name type="common">Tubeworm</name>
    <dbReference type="NCBI Taxonomy" id="27915"/>
    <lineage>
        <taxon>Eukaryota</taxon>
        <taxon>Metazoa</taxon>
        <taxon>Spiralia</taxon>
        <taxon>Lophotrochozoa</taxon>
        <taxon>Annelida</taxon>
        <taxon>Polychaeta</taxon>
        <taxon>Sedentaria</taxon>
        <taxon>Canalipalpata</taxon>
        <taxon>Sabellida</taxon>
        <taxon>Siboglinidae</taxon>
        <taxon>Ridgeia</taxon>
    </lineage>
</organism>
<evidence type="ECO:0000313" key="2">
    <source>
        <dbReference type="EMBL" id="KAK2179405.1"/>
    </source>
</evidence>
<proteinExistence type="predicted"/>
<feature type="chain" id="PRO_5042084465" evidence="1">
    <location>
        <begin position="24"/>
        <end position="61"/>
    </location>
</feature>
<dbReference type="Proteomes" id="UP001209878">
    <property type="component" value="Unassembled WGS sequence"/>
</dbReference>
<evidence type="ECO:0000256" key="1">
    <source>
        <dbReference type="SAM" id="SignalP"/>
    </source>
</evidence>